<feature type="coiled-coil region" evidence="12">
    <location>
        <begin position="864"/>
        <end position="1007"/>
    </location>
</feature>
<dbReference type="FunFam" id="2.60.40.10:FF:000779">
    <property type="entry name" value="Titin b"/>
    <property type="match status" value="1"/>
</dbReference>
<dbReference type="SUPFAM" id="SSF46966">
    <property type="entry name" value="Spectrin repeat"/>
    <property type="match status" value="3"/>
</dbReference>
<dbReference type="SMART" id="SM00408">
    <property type="entry name" value="IGc2"/>
    <property type="match status" value="16"/>
</dbReference>
<feature type="region of interest" description="Disordered" evidence="13">
    <location>
        <begin position="1984"/>
        <end position="2072"/>
    </location>
</feature>
<evidence type="ECO:0000313" key="15">
    <source>
        <dbReference type="EMBL" id="KAK6309899.1"/>
    </source>
</evidence>
<keyword evidence="7" id="KW-0067">ATP-binding</keyword>
<evidence type="ECO:0000313" key="16">
    <source>
        <dbReference type="Proteomes" id="UP001356427"/>
    </source>
</evidence>
<dbReference type="CDD" id="cd20972">
    <property type="entry name" value="IgI_2_Titin_Z1z2-like"/>
    <property type="match status" value="1"/>
</dbReference>
<feature type="region of interest" description="Disordered" evidence="13">
    <location>
        <begin position="1171"/>
        <end position="1234"/>
    </location>
</feature>
<feature type="region of interest" description="Disordered" evidence="13">
    <location>
        <begin position="1428"/>
        <end position="1453"/>
    </location>
</feature>
<comment type="subcellular location">
    <subcellularLocation>
        <location evidence="2">Cytoplasm</location>
    </subcellularLocation>
    <subcellularLocation>
        <location evidence="1">Nucleus</location>
    </subcellularLocation>
</comment>
<proteinExistence type="inferred from homology"/>
<keyword evidence="11" id="KW-0393">Immunoglobulin domain</keyword>
<dbReference type="FunFam" id="2.60.40.10:FF:001328">
    <property type="entry name" value="titin isoform X1"/>
    <property type="match status" value="1"/>
</dbReference>
<feature type="coiled-coil region" evidence="12">
    <location>
        <begin position="280"/>
        <end position="314"/>
    </location>
</feature>
<evidence type="ECO:0000256" key="6">
    <source>
        <dbReference type="ARBA" id="ARBA00022741"/>
    </source>
</evidence>
<feature type="domain" description="Ig-like" evidence="14">
    <location>
        <begin position="2296"/>
        <end position="2382"/>
    </location>
</feature>
<feature type="domain" description="Ig-like" evidence="14">
    <location>
        <begin position="3542"/>
        <end position="3624"/>
    </location>
</feature>
<keyword evidence="16" id="KW-1185">Reference proteome</keyword>
<dbReference type="FunFam" id="2.60.40.10:FF:000697">
    <property type="entry name" value="titin isoform X1"/>
    <property type="match status" value="1"/>
</dbReference>
<comment type="similarity">
    <text evidence="3">Belongs to the protein kinase superfamily. CAMK Ser/Thr protein kinase family.</text>
</comment>
<comment type="caution">
    <text evidence="15">The sequence shown here is derived from an EMBL/GenBank/DDBJ whole genome shotgun (WGS) entry which is preliminary data.</text>
</comment>
<feature type="compositionally biased region" description="Basic and acidic residues" evidence="13">
    <location>
        <begin position="1204"/>
        <end position="1228"/>
    </location>
</feature>
<dbReference type="FunFam" id="2.60.40.10:FF:000981">
    <property type="entry name" value="Titin a"/>
    <property type="match status" value="1"/>
</dbReference>
<dbReference type="FunFam" id="2.60.40.10:FF:000107">
    <property type="entry name" value="Myosin, light chain kinase a"/>
    <property type="match status" value="1"/>
</dbReference>
<dbReference type="GO" id="GO:0005524">
    <property type="term" value="F:ATP binding"/>
    <property type="evidence" value="ECO:0007669"/>
    <property type="project" value="UniProtKB-KW"/>
</dbReference>
<dbReference type="Gene3D" id="1.20.58.60">
    <property type="match status" value="4"/>
</dbReference>
<feature type="compositionally biased region" description="Low complexity" evidence="13">
    <location>
        <begin position="2602"/>
        <end position="2626"/>
    </location>
</feature>
<dbReference type="GO" id="GO:0045989">
    <property type="term" value="P:positive regulation of striated muscle contraction"/>
    <property type="evidence" value="ECO:0007669"/>
    <property type="project" value="UniProtKB-ARBA"/>
</dbReference>
<feature type="domain" description="Ig-like" evidence="14">
    <location>
        <begin position="4532"/>
        <end position="4620"/>
    </location>
</feature>
<dbReference type="FunFam" id="2.60.40.10:FF:000476">
    <property type="entry name" value="titin isoform X1"/>
    <property type="match status" value="1"/>
</dbReference>
<dbReference type="Gene3D" id="2.60.40.10">
    <property type="entry name" value="Immunoglobulins"/>
    <property type="match status" value="25"/>
</dbReference>
<evidence type="ECO:0000256" key="11">
    <source>
        <dbReference type="ARBA" id="ARBA00023319"/>
    </source>
</evidence>
<dbReference type="FunFam" id="2.60.40.10:FF:000714">
    <property type="entry name" value="Titin novex-3"/>
    <property type="match status" value="2"/>
</dbReference>
<dbReference type="InterPro" id="IPR013098">
    <property type="entry name" value="Ig_I-set"/>
</dbReference>
<accession>A0AAN8LHP3</accession>
<dbReference type="InterPro" id="IPR003599">
    <property type="entry name" value="Ig_sub"/>
</dbReference>
<gene>
    <name evidence="15" type="ORF">J4Q44_G00197800</name>
</gene>
<evidence type="ECO:0000256" key="10">
    <source>
        <dbReference type="ARBA" id="ARBA00023242"/>
    </source>
</evidence>
<dbReference type="CDD" id="cd00096">
    <property type="entry name" value="Ig"/>
    <property type="match status" value="4"/>
</dbReference>
<evidence type="ECO:0000256" key="1">
    <source>
        <dbReference type="ARBA" id="ARBA00004123"/>
    </source>
</evidence>
<feature type="compositionally biased region" description="Basic and acidic residues" evidence="13">
    <location>
        <begin position="1185"/>
        <end position="1195"/>
    </location>
</feature>
<dbReference type="FunFam" id="2.60.40.10:FF:000147">
    <property type="entry name" value="Myosin light chain kinase"/>
    <property type="match status" value="1"/>
</dbReference>
<dbReference type="GO" id="GO:0004672">
    <property type="term" value="F:protein kinase activity"/>
    <property type="evidence" value="ECO:0007669"/>
    <property type="project" value="TreeGrafter"/>
</dbReference>
<dbReference type="Pfam" id="PF25101">
    <property type="entry name" value="Spectrin_7"/>
    <property type="match status" value="1"/>
</dbReference>
<feature type="region of interest" description="Disordered" evidence="13">
    <location>
        <begin position="1134"/>
        <end position="1157"/>
    </location>
</feature>
<keyword evidence="5" id="KW-0677">Repeat</keyword>
<feature type="compositionally biased region" description="Basic and acidic residues" evidence="13">
    <location>
        <begin position="1134"/>
        <end position="1154"/>
    </location>
</feature>
<feature type="domain" description="Ig-like" evidence="14">
    <location>
        <begin position="2146"/>
        <end position="2228"/>
    </location>
</feature>
<feature type="domain" description="Ig-like" evidence="14">
    <location>
        <begin position="4067"/>
        <end position="4152"/>
    </location>
</feature>
<evidence type="ECO:0000256" key="7">
    <source>
        <dbReference type="ARBA" id="ARBA00022840"/>
    </source>
</evidence>
<feature type="compositionally biased region" description="Basic and acidic residues" evidence="13">
    <location>
        <begin position="4667"/>
        <end position="4724"/>
    </location>
</feature>
<dbReference type="PROSITE" id="PS50835">
    <property type="entry name" value="IG_LIKE"/>
    <property type="match status" value="17"/>
</dbReference>
<feature type="region of interest" description="Disordered" evidence="13">
    <location>
        <begin position="4524"/>
        <end position="4544"/>
    </location>
</feature>
<dbReference type="GO" id="GO:0031674">
    <property type="term" value="C:I band"/>
    <property type="evidence" value="ECO:0007669"/>
    <property type="project" value="UniProtKB-ARBA"/>
</dbReference>
<evidence type="ECO:0000256" key="12">
    <source>
        <dbReference type="SAM" id="Coils"/>
    </source>
</evidence>
<feature type="compositionally biased region" description="Low complexity" evidence="13">
    <location>
        <begin position="1942"/>
        <end position="1954"/>
    </location>
</feature>
<feature type="domain" description="Ig-like" evidence="14">
    <location>
        <begin position="4242"/>
        <end position="4328"/>
    </location>
</feature>
<dbReference type="GO" id="GO:0005634">
    <property type="term" value="C:nucleus"/>
    <property type="evidence" value="ECO:0007669"/>
    <property type="project" value="UniProtKB-SubCell"/>
</dbReference>
<protein>
    <recommendedName>
        <fullName evidence="14">Ig-like domain-containing protein</fullName>
    </recommendedName>
</protein>
<feature type="region of interest" description="Disordered" evidence="13">
    <location>
        <begin position="1936"/>
        <end position="1958"/>
    </location>
</feature>
<feature type="domain" description="Ig-like" evidence="14">
    <location>
        <begin position="2891"/>
        <end position="2981"/>
    </location>
</feature>
<dbReference type="FunFam" id="2.60.40.10:FF:000425">
    <property type="entry name" value="Myosin light chain kinase"/>
    <property type="match status" value="1"/>
</dbReference>
<dbReference type="InterPro" id="IPR007110">
    <property type="entry name" value="Ig-like_dom"/>
</dbReference>
<dbReference type="FunFam" id="2.60.40.10:FF:001213">
    <property type="entry name" value="titin isoform X1"/>
    <property type="match status" value="2"/>
</dbReference>
<feature type="region of interest" description="Disordered" evidence="13">
    <location>
        <begin position="588"/>
        <end position="607"/>
    </location>
</feature>
<organism evidence="15 16">
    <name type="scientific">Coregonus suidteri</name>
    <dbReference type="NCBI Taxonomy" id="861788"/>
    <lineage>
        <taxon>Eukaryota</taxon>
        <taxon>Metazoa</taxon>
        <taxon>Chordata</taxon>
        <taxon>Craniata</taxon>
        <taxon>Vertebrata</taxon>
        <taxon>Euteleostomi</taxon>
        <taxon>Actinopterygii</taxon>
        <taxon>Neopterygii</taxon>
        <taxon>Teleostei</taxon>
        <taxon>Protacanthopterygii</taxon>
        <taxon>Salmoniformes</taxon>
        <taxon>Salmonidae</taxon>
        <taxon>Coregoninae</taxon>
        <taxon>Coregonus</taxon>
    </lineage>
</organism>
<dbReference type="FunFam" id="2.60.40.10:FF:000629">
    <property type="entry name" value="Titin b"/>
    <property type="match status" value="1"/>
</dbReference>
<keyword evidence="8 12" id="KW-0175">Coiled coil</keyword>
<feature type="domain" description="Ig-like" evidence="14">
    <location>
        <begin position="2744"/>
        <end position="2834"/>
    </location>
</feature>
<dbReference type="FunFam" id="2.60.40.10:FF:001430">
    <property type="entry name" value="titin isoform X1"/>
    <property type="match status" value="1"/>
</dbReference>
<dbReference type="InterPro" id="IPR018159">
    <property type="entry name" value="Spectrin/alpha-actinin"/>
</dbReference>
<keyword evidence="10" id="KW-0539">Nucleus</keyword>
<feature type="region of interest" description="Disordered" evidence="13">
    <location>
        <begin position="4652"/>
        <end position="4832"/>
    </location>
</feature>
<evidence type="ECO:0000259" key="14">
    <source>
        <dbReference type="PROSITE" id="PS50835"/>
    </source>
</evidence>
<dbReference type="GO" id="GO:0003007">
    <property type="term" value="P:heart morphogenesis"/>
    <property type="evidence" value="ECO:0007669"/>
    <property type="project" value="UniProtKB-ARBA"/>
</dbReference>
<dbReference type="FunFam" id="2.60.40.10:FF:000792">
    <property type="entry name" value="titin isoform X1"/>
    <property type="match status" value="1"/>
</dbReference>
<feature type="domain" description="Ig-like" evidence="14">
    <location>
        <begin position="4427"/>
        <end position="4515"/>
    </location>
</feature>
<keyword evidence="6" id="KW-0547">Nucleotide-binding</keyword>
<dbReference type="InterPro" id="IPR003598">
    <property type="entry name" value="Ig_sub2"/>
</dbReference>
<dbReference type="FunFam" id="2.60.40.10:FF:000050">
    <property type="entry name" value="Titin isoform B"/>
    <property type="match status" value="7"/>
</dbReference>
<feature type="compositionally biased region" description="Basic and acidic residues" evidence="13">
    <location>
        <begin position="4741"/>
        <end position="4824"/>
    </location>
</feature>
<feature type="domain" description="Ig-like" evidence="14">
    <location>
        <begin position="3356"/>
        <end position="3448"/>
    </location>
</feature>
<feature type="domain" description="Ig-like" evidence="14">
    <location>
        <begin position="3030"/>
        <end position="3119"/>
    </location>
</feature>
<feature type="compositionally biased region" description="Low complexity" evidence="13">
    <location>
        <begin position="1996"/>
        <end position="2006"/>
    </location>
</feature>
<dbReference type="InterPro" id="IPR013783">
    <property type="entry name" value="Ig-like_fold"/>
</dbReference>
<evidence type="ECO:0000256" key="3">
    <source>
        <dbReference type="ARBA" id="ARBA00006692"/>
    </source>
</evidence>
<dbReference type="PANTHER" id="PTHR47633:SF7">
    <property type="entry name" value="TITIN HOMOLOG"/>
    <property type="match status" value="1"/>
</dbReference>
<dbReference type="SMART" id="SM00150">
    <property type="entry name" value="SPEC"/>
    <property type="match status" value="4"/>
</dbReference>
<feature type="domain" description="Ig-like" evidence="14">
    <location>
        <begin position="1739"/>
        <end position="1831"/>
    </location>
</feature>
<reference evidence="15 16" key="1">
    <citation type="submission" date="2021-04" db="EMBL/GenBank/DDBJ databases">
        <authorList>
            <person name="De Guttry C."/>
            <person name="Zahm M."/>
            <person name="Klopp C."/>
            <person name="Cabau C."/>
            <person name="Louis A."/>
            <person name="Berthelot C."/>
            <person name="Parey E."/>
            <person name="Roest Crollius H."/>
            <person name="Montfort J."/>
            <person name="Robinson-Rechavi M."/>
            <person name="Bucao C."/>
            <person name="Bouchez O."/>
            <person name="Gislard M."/>
            <person name="Lluch J."/>
            <person name="Milhes M."/>
            <person name="Lampietro C."/>
            <person name="Lopez Roques C."/>
            <person name="Donnadieu C."/>
            <person name="Braasch I."/>
            <person name="Desvignes T."/>
            <person name="Postlethwait J."/>
            <person name="Bobe J."/>
            <person name="Wedekind C."/>
            <person name="Guiguen Y."/>
        </authorList>
    </citation>
    <scope>NUCLEOTIDE SEQUENCE [LARGE SCALE GENOMIC DNA]</scope>
    <source>
        <strain evidence="15">Cs_M1</strain>
        <tissue evidence="15">Blood</tissue>
    </source>
</reference>
<feature type="region of interest" description="Disordered" evidence="13">
    <location>
        <begin position="2592"/>
        <end position="2636"/>
    </location>
</feature>
<name>A0AAN8LHP3_9TELE</name>
<evidence type="ECO:0000256" key="8">
    <source>
        <dbReference type="ARBA" id="ARBA00023054"/>
    </source>
</evidence>
<feature type="coiled-coil region" evidence="12">
    <location>
        <begin position="3215"/>
        <end position="3242"/>
    </location>
</feature>
<feature type="compositionally biased region" description="Polar residues" evidence="13">
    <location>
        <begin position="1428"/>
        <end position="1441"/>
    </location>
</feature>
<evidence type="ECO:0000256" key="4">
    <source>
        <dbReference type="ARBA" id="ARBA00022490"/>
    </source>
</evidence>
<keyword evidence="9" id="KW-1015">Disulfide bond</keyword>
<dbReference type="InterPro" id="IPR036179">
    <property type="entry name" value="Ig-like_dom_sf"/>
</dbReference>
<dbReference type="FunFam" id="2.60.40.10:FF:001200">
    <property type="entry name" value="Titin a"/>
    <property type="match status" value="1"/>
</dbReference>
<dbReference type="SMART" id="SM00409">
    <property type="entry name" value="IG"/>
    <property type="match status" value="25"/>
</dbReference>
<dbReference type="Proteomes" id="UP001356427">
    <property type="component" value="Unassembled WGS sequence"/>
</dbReference>
<sequence length="4987" mass="561432">MSNKGDTGGQPAATTTISTIAVQAGDSQIIVTVLKCGELVKLQLTEANPNLLEIGSNQDETKKLLDEHQQLLIKLKKHEAGLWALLEEADRTAEEKKENEGEVYEAMAKSLSDAWRTLVLLLEKRRSLLHLASEFFDRALEFAIRIDEAEEFQSREQELADAECLKELLLKHSVMKRGLLEKSMLVLNKSRDLLDFLREFQIEEALQRSEALRGARSSCGRVESLMEILQDRRRQVDQHMKQQLLDLEVILSIYQWDRQEQEVTHWFKSNADLHFERDHLGSTLTENEELLQEYKKFEEKAKDWSELVRKLLAQASELLAGEAEGRAEAEKGHVSERSLALKALHEHFWNLMMGRLAHLQESNAFFSSANKAFGVLGTVESKLKGLKSQTLRLPELAKKHEELLRSIKESATDPLQRGQLILQKVDPQSTQVEGVKRMLGYVRDRVDALSRECHAHRALATKRQQLVSSCEDLIDKISVWLKSSNGVLSSNTEPGSLLSQSEDMLNKHLELSSQTQETASEAEAMAEQIKELKTLECPEATEFSNKGSLLEEEVKTVTRNITSRIENIRPYVGFLRIAEEVEEQMQSLHESYNRTPEEENEESGVTSKEIADAKWQSMLESFLAMQDLGNNYINSSNMVSENLNLNVRAAIGVVEKTMEELNKKKVDLSDLWTSWQLHVNQVKSIKKQWKKYKEQLKKTVHDLKSVEEILVPTSKIDLGSDLQTVSKLLENFSLAKPQFLQLNAEVEYMVKTSELLALKGIPIKEKSEKVTEMLHLHQRVKDKIKEYESVLKMAVKFHQLYEELDKLLTSEPVTGFSETSQAKIQLIQHQDRQSHVRHLYKLAISLGGDISNTVQQSHASGFAVRRLQERLERLERGCVNWSAEANRCEESLTSNLHYCVFKEEITELRESFKDLKKKFNNLKFNYMKRNDKTRNLKAVKNQIQQIEIYNEKLQVLKKRMQAFTVKVTSSTEKHLIGSSPREIEDAVNELQRQLGDFDKTVEEYRQNLDMSVKLQQAMEEYQFWCDEASATIVRVGKYSSQCKTREAVSILYKQFEKFVWPTVPQQEERISQITELAVRLHGVEEGKKYMEKTLTKHNEIVESIKELCNGLMDLEAKLQTEALKEEPEIKKLDNVIQEENKQEQKSNQETEKAEMYPQEALDVQSELKETGHTPELTMGGNGKEVPIKTLEDTRSKKPQIPKTRSKDLPDKLHPEHHNKVLSESRYHTQEAYSETSRVETITSRSMQERKEQLSTSFCCTHTFNLSCSPLERDRKVHALHQAGIRSLVTPPPPTIPPPPAVDSAPCFSDIQREFQKKERRNFPGFHTSNTDQVGLLTGEPFSQDASHLLPPAGGLTEGNLQRHNLMTEESLSNDEYECTSPDDISLPPLSETPESNIVLSENDMDLDGFCLSSQSHTIHINQYSHQFHSTHNNENNSQSQQRIREQTESCPSPTGGLNIKFREESSSFVHSPLTAPAPSLVSNTLSSILKSKGIPNLPKPNLPNILPVGPLGLNECHQTIYSVHESCVTETQECVHDPSSVMVRGAAAPAAFPAAATTRSLNTHASPSPLTTTAVTLTDHGQDPDLFKSTAIREEIRLPGTNRSVGSTLAGQGPPHFSKLLSSTTVMEVSPVTLEVEVTGFPEPTLTWFKNGEKLTNDEHIELSQKEGKHALFIQRVTETDAGLYVCRAVNSSGTLSSSAALQVKAANNSCPDPNCPLLKLDWHSCGYKVPSTMSTQAPTFTQPLQSVVALEGSAATFEAQVSGSPVPEVSWFRDGQVLSAAALPGAQISFSDGRAVLMIPAVTAAHSGRFSVRATNGAGQATSTAELLVTMETAPPNFIQRLQSLTVRQGSQVRLDVRVTGIPTPVVKFYREGAEIQSSADFQIVQEGDLYSLLIAEAFPEDSGTYSVNASNSSGRATSTAELLVQGEEAVPAKKSKTVISASSQRTSSQSRQTRVETRSMEAHFESSSMQMHVEGGVVSHLAHKTPPRVPPKPTSTSKSPTPSSLAARVAGGRHQSPSPVRHVKAPTPAPVRPVSPTSRLSVSPIRPVKSPLTTRKQVAHGPDVLPPWKQGDFVEGSSSYSSSMTSSATHAQTSMSATHVHMEQHWEGSYGLQTTGSAVSGVAVREIVETAAVPSPAQEPVVPPTLVAGLKNLTVTEGESVTLECQISGHPAPGIMWFREDYRIESSIDFQITYESKCARLVIREAFAEDSGRFTCTATSEAGTISTSCYLLVKVTEEIETREEMTQQGTVTVFDLTTQEKLFTAEAKEETMSEVSAATATAGSPVDTADAVAPFFVKKPTVQKLVEGGRVVFECQIGGNPKPHIFWKKSGVPLTTGYRYKVHYNKESGVCKLEISMTFADDAGEYSIFARNPLGEASASAGLLEEGEYEEYMKKHEMTYKSEVITTVQVDVPPVVVSEYDDNQMYRQRRMTQQAQTQSFVSTQELQISSFEERIIHEIEIRILQITYQQIVTEDREEMVTCADREALQSAFTTPVKNYRIMEGMGVTFHCKMAGTPLPKIVWYKDGKRIHHGGRYQMESLQDGRASLRLPVVLPEDEGVYTALASNMKGNSVSSGKLYVEPTAVAGAQSYTPEPQAMQRIRSQSPRSLSRSPGRSTSRSPARSPARRLDDTDESQLERLYKPVFVLKPQSFKCAEGQTARFDLKVVGRPMPDTFWFHNGQQVVNDYTHKIVVKEDGTQSLIVVPAMPHDSGEWTVVAQNRAGKSSVSMTLTVDAKENLIRPQFIEKLKNVSVKKGTLVELAVKAIGNPLPDIVWLKNSDIISPQKHPNIKIEGIKGEAKFHIPQSVSSDSAWYTATAINKAGRDTTRCRVNIEVDAAEPAPERRIIITKGTYKAKDIAAPELEPLHLRYGQEQWEEDDLYDKDKQQKPQFKKKLTSVRLKRFGPVHFECRLTPIGDPTMVVEWLHDGKPLAAANRLRMVNEFGYCSLDFEVAYARDSGVITCRATNKFGVDQTSATLIVKDEKSLVEETQLPEGRREIHRIDEMERMAHEGGPSGVTGDEYSEKSKPEIVLLPEPARVLEGDIARFRCRVIGYPTPKVNWYLNGQLIRKSKRMRLRYDGIYYLEIIDIKSYDAGDVKVVAENPEGTAEHLVKLEITQREDFRSILRRVPEPKEHEITEHGRVSFEVVKVDRPADAQPKEVVKLRKTERVIHEKSTEETDELKSKFKRRTEEGYYEAITAVELKSKRKDESYEDMLRKRKEELLHHMKELTEAEKKKEMEEGQLTIPTIKPERVQLSPSMEAPKILERIASQTVSQTEEVRFRVRVVGKPEPECQWFKNGILLEKTDRIYWYWPEDHVCELVVRDVTAEDSASIMVKAMNIAGETSSHAFLLVQAITVISFTQQLEDVESKEKDTMATFECETNEPFVKVKWLKNNVEIFSGDKYRMHSDRKVHFLSVLIINMKDDADYSCVVVEDDHIRTTARLNVEGASLSILKRLENIEVPETYSGEFEVELSREDAEGTWYFNDKEITPSSKYVTSSRRGRHALSVKDVKKEDQGKYTFKIADMQTSASLKMKLRPVTLMQPLTDLTICEGDIAQLEVRFSQENVEGTWMKNGQAISATDRIHIVIDKLVHKLLVENVSRDDAATYSFVVPAQDISTSGKLNIQTIDILSPLTDITSVEGTKAVIEAKISAADVTSVKWFHNDKLVMPSERIQMLAKGSKQRLVFHRTFASDEGTYKLCVGKADSSCKLTIEKIHITKHMEDQVCTETQNITFKVEVSHPGIAAVWTFKKQPLKASSKHKIEAKGKYYSLTVINTMKDEEGQYAFAAGEQTSSAKLTVSGGAINRPLQDVTVADSQTAELECEVANPTAEGKWLKDGQPVDFSDNVKHMNNGAVRRLVITITRHNDIGEYTYQVANSKTTANLRVEAVKVKKTLKNQTVTETQEAEFSLELTHKNVKGSQWIKNGVEIKPSEKYEITTDGMVHTLKIKNCDTRDESVYGFKLGKLSANARLNVETIKIVKKPKDVTSLLDATASFELSLSHDDIPIKWMFNNKELKPSENVKILSERKAHKLTIQNVKTDNHGEYTAVVGNLQCSASLYVEALRVTKPIKNIEVPETHVATFECEVSHFNVPSTWLKNGVEIEMSEKFRIVMQGKLHQLKIMNTSREDSAEYTFVCGNDRVSATLTVNAILITSMLKDLNAQEKDTITFEVNVNYEGITYKWLKNGVEIPSTERCQSRTKQLTHLLTIRNVHFGDSAEYKFVAGSAASSAKLYVDARVIEFTKHIKDIKITEKKRATFECEISEPNVQVMWMKDGQELDSSERYTVSTEKFLHRLMIQSVRMSDAGEYSVVAGTSMSKAYLTVEGKDVRITEPAEKKMTVVEKQRTTFEFEVNEDDIEGRWLRNGVELQFSVEQRFSYVCIRKLHRLTITETYRSDAGEYTFIAGRNRSVVTLYVNIPEPPQIINHMQPLSVEAGKPARFSVEVTGVPQPQVFWYKNSQALSPGFKCKFLRDGNEHCLLLIEVFPEDAAVYNCEAKNEGGVATSSAALNVEVSEVVSPDTGAPLSPPTIVSPISNTSTTEGESARFQCKVTGEALKMSWYRGEKEIKQSDFFRISTFDDTCQLEITRVYSEDEGEYTCVARNTAGMVTCSAHLKLDVTHMKEEIEATIEQEVKDYSSYVARKRSESKMAAEGTTLGSTAHSEADSARRRKPSPEKTDYEKFLTEDVPHDFRDERRSTQEKTVKEHVLTEKDIAPEYRYDSSSPEKTADETFLTEDAPHEYRDVRRKYSAENTTKEMLLRDDTAHEGPRRPSPEKMTKERFLSEHAPHDYRDESRSSPERTAKEKSQSKDVHDFKDERFQWPPPPQTVIDETRLQTESEYFVSEEEALAQRILKWQEDVLTEQEEAVELESNWALAEHSQHPKKTDASGPHEDRIHIVIDKWSHKLLVENVSRDDAATYSFVVPSSGYLHLWEVEHSKWCINRPLQDVDCWLTLRTAELECEVATNCAEGKWLKDGQPLGLQ</sequence>
<dbReference type="FunFam" id="2.60.40.10:FF:001382">
    <property type="entry name" value="titin isoform X1"/>
    <property type="match status" value="1"/>
</dbReference>
<dbReference type="EMBL" id="JAGTTL010000017">
    <property type="protein sequence ID" value="KAK6309899.1"/>
    <property type="molecule type" value="Genomic_DNA"/>
</dbReference>
<dbReference type="FunFam" id="2.60.40.10:FF:000659">
    <property type="entry name" value="titin isoform X1"/>
    <property type="match status" value="1"/>
</dbReference>
<feature type="domain" description="Ig-like" evidence="14">
    <location>
        <begin position="2491"/>
        <end position="2576"/>
    </location>
</feature>
<dbReference type="GO" id="GO:0055013">
    <property type="term" value="P:cardiac muscle cell development"/>
    <property type="evidence" value="ECO:0007669"/>
    <property type="project" value="UniProtKB-ARBA"/>
</dbReference>
<dbReference type="SUPFAM" id="SSF48726">
    <property type="entry name" value="Immunoglobulin"/>
    <property type="match status" value="25"/>
</dbReference>
<evidence type="ECO:0000256" key="5">
    <source>
        <dbReference type="ARBA" id="ARBA00022737"/>
    </source>
</evidence>
<dbReference type="PANTHER" id="PTHR47633">
    <property type="entry name" value="IMMUNOGLOBULIN"/>
    <property type="match status" value="1"/>
</dbReference>
<dbReference type="Pfam" id="PF07679">
    <property type="entry name" value="I-set"/>
    <property type="match status" value="24"/>
</dbReference>
<keyword evidence="4" id="KW-0963">Cytoplasm</keyword>
<feature type="domain" description="Ig-like" evidence="14">
    <location>
        <begin position="1837"/>
        <end position="1925"/>
    </location>
</feature>
<feature type="domain" description="Ig-like" evidence="14">
    <location>
        <begin position="1615"/>
        <end position="1703"/>
    </location>
</feature>
<evidence type="ECO:0000256" key="9">
    <source>
        <dbReference type="ARBA" id="ARBA00023157"/>
    </source>
</evidence>
<evidence type="ECO:0000256" key="2">
    <source>
        <dbReference type="ARBA" id="ARBA00004496"/>
    </source>
</evidence>
<dbReference type="GO" id="GO:0060298">
    <property type="term" value="P:positive regulation of sarcomere organization"/>
    <property type="evidence" value="ECO:0007669"/>
    <property type="project" value="UniProtKB-ARBA"/>
</dbReference>
<evidence type="ECO:0000256" key="13">
    <source>
        <dbReference type="SAM" id="MobiDB-lite"/>
    </source>
</evidence>
<feature type="domain" description="Ig-like" evidence="14">
    <location>
        <begin position="3800"/>
        <end position="3890"/>
    </location>
</feature>
<feature type="domain" description="Ig-like" evidence="14">
    <location>
        <begin position="2645"/>
        <end position="2734"/>
    </location>
</feature>
<dbReference type="InterPro" id="IPR058157">
    <property type="entry name" value="Spectrin_met"/>
</dbReference>